<dbReference type="GO" id="GO:1990904">
    <property type="term" value="C:ribonucleoprotein complex"/>
    <property type="evidence" value="ECO:0007669"/>
    <property type="project" value="UniProtKB-KW"/>
</dbReference>
<proteinExistence type="inferred from homology"/>
<comment type="subcellular location">
    <subcellularLocation>
        <location evidence="1">Mitochondrion</location>
    </subcellularLocation>
</comment>
<keyword evidence="5" id="KW-0687">Ribonucleoprotein</keyword>
<evidence type="ECO:0000256" key="6">
    <source>
        <dbReference type="ARBA" id="ARBA00035157"/>
    </source>
</evidence>
<evidence type="ECO:0000256" key="4">
    <source>
        <dbReference type="ARBA" id="ARBA00023128"/>
    </source>
</evidence>
<evidence type="ECO:0000256" key="3">
    <source>
        <dbReference type="ARBA" id="ARBA00022980"/>
    </source>
</evidence>
<dbReference type="Gene3D" id="3.30.1140.32">
    <property type="entry name" value="Ribosomal protein S3, C-terminal domain"/>
    <property type="match status" value="1"/>
</dbReference>
<accession>A0A4Y6A4I3</accession>
<comment type="similarity">
    <text evidence="2">Belongs to the universal ribosomal protein uS3 family.</text>
</comment>
<dbReference type="Pfam" id="PF05316">
    <property type="entry name" value="VAR1"/>
    <property type="match status" value="1"/>
</dbReference>
<evidence type="ECO:0000256" key="1">
    <source>
        <dbReference type="ARBA" id="ARBA00004173"/>
    </source>
</evidence>
<protein>
    <recommendedName>
        <fullName evidence="6">Small ribosomal subunit protein uS3m</fullName>
    </recommendedName>
</protein>
<organism evidence="7">
    <name type="scientific">Aspergillus sp</name>
    <dbReference type="NCBI Taxonomy" id="5065"/>
    <lineage>
        <taxon>Eukaryota</taxon>
        <taxon>Fungi</taxon>
        <taxon>Dikarya</taxon>
        <taxon>Ascomycota</taxon>
        <taxon>Pezizomycotina</taxon>
        <taxon>Eurotiomycetes</taxon>
        <taxon>Eurotiomycetidae</taxon>
        <taxon>Eurotiales</taxon>
        <taxon>Aspergillaceae</taxon>
        <taxon>Aspergillus</taxon>
    </lineage>
</organism>
<name>A0A4Y6A4I3_9EURO</name>
<dbReference type="GO" id="GO:0005840">
    <property type="term" value="C:ribosome"/>
    <property type="evidence" value="ECO:0007669"/>
    <property type="project" value="UniProtKB-KW"/>
</dbReference>
<dbReference type="InterPro" id="IPR036419">
    <property type="entry name" value="Ribosomal_S3_C_sf"/>
</dbReference>
<dbReference type="InterPro" id="IPR007980">
    <property type="entry name" value="Ribosomal_uS3m_fun"/>
</dbReference>
<keyword evidence="3 7" id="KW-0689">Ribosomal protein</keyword>
<evidence type="ECO:0000256" key="5">
    <source>
        <dbReference type="ARBA" id="ARBA00023274"/>
    </source>
</evidence>
<dbReference type="GO" id="GO:0005739">
    <property type="term" value="C:mitochondrion"/>
    <property type="evidence" value="ECO:0007669"/>
    <property type="project" value="UniProtKB-SubCell"/>
</dbReference>
<reference evidence="7" key="2">
    <citation type="journal article" date="2019" name="Mitochondrial DNA Part B Resour">
        <title>Characterization and phylogenetic analysis of the complete mitochondrial genome of Aspergillus sp. (Eurotiales: Eurotiomycetidae).</title>
        <authorList>
            <person name="Chen C."/>
            <person name="Fu R."/>
            <person name="Wang J."/>
            <person name="Hu R."/>
            <person name="Li X."/>
            <person name="Luo X."/>
            <person name="Chen X."/>
            <person name="Lu D."/>
        </authorList>
    </citation>
    <scope>NUCLEOTIDE SEQUENCE</scope>
    <source>
        <strain evidence="7">Aspp_1</strain>
    </source>
</reference>
<geneLocation type="mitochondrion" evidence="7"/>
<dbReference type="EMBL" id="MK038875">
    <property type="protein sequence ID" value="QDE53188.1"/>
    <property type="molecule type" value="Genomic_DNA"/>
</dbReference>
<dbReference type="AlphaFoldDB" id="A0A4Y6A4I3"/>
<gene>
    <name evidence="7" type="primary">rps5</name>
</gene>
<dbReference type="GO" id="GO:0006412">
    <property type="term" value="P:translation"/>
    <property type="evidence" value="ECO:0007669"/>
    <property type="project" value="InterPro"/>
</dbReference>
<reference evidence="7" key="1">
    <citation type="submission" date="2018-10" db="EMBL/GenBank/DDBJ databases">
        <authorList>
            <person name="Hu Y."/>
            <person name="Zhu Y."/>
            <person name="Li J."/>
            <person name="Dan L."/>
            <person name="Pang H."/>
            <person name="Hu X."/>
        </authorList>
    </citation>
    <scope>NUCLEOTIDE SEQUENCE</scope>
    <source>
        <strain evidence="7">Aspp_1</strain>
    </source>
</reference>
<evidence type="ECO:0000256" key="2">
    <source>
        <dbReference type="ARBA" id="ARBA00010761"/>
    </source>
</evidence>
<keyword evidence="4 7" id="KW-0496">Mitochondrion</keyword>
<sequence length="416" mass="49728">MLNIIKSKIKNTYKKETLNKKNVTNYNKDFVPAVRDWKNSIYVYNKNTLSLIPVASRLVMKLIKGYFNSYNLYIESKIRKKRLRRRLRKLSLNKIFISNGEFKHTNDKINITLYVYNRQNLNYLLKIKNRYRKLFKKPWFLSKLKLIKTISDNKFTKQEEKGKILTKQLPNYCFKVSKIQNLYYKNFIKKSLKKLNYYMYYKQLLYINKAKFENTYLQGLKDLITKIFNKNIEFNIINLKYFYYNSDIFSQPLVLKLRKQRKLLKYLKALISEAKINKTIIKKITWTQRLKYYFKLENSLAINYNNDITNNLLNKLMEYNKTNAKYLKKVVLNDIKYKRVSGVRIQGSGRLTKRYTASRSQHKVLYNGSLQNMNSTIKGYPSTLIRGNDKPNLQYTKLNSKSRIGSFGVKGWVSGI</sequence>
<dbReference type="GO" id="GO:0003735">
    <property type="term" value="F:structural constituent of ribosome"/>
    <property type="evidence" value="ECO:0007669"/>
    <property type="project" value="InterPro"/>
</dbReference>
<evidence type="ECO:0000313" key="7">
    <source>
        <dbReference type="EMBL" id="QDE53188.1"/>
    </source>
</evidence>